<dbReference type="VEuPathDB" id="FungiDB:FOZG_18257"/>
<dbReference type="PANTHER" id="PTHR47751">
    <property type="entry name" value="SUPERFAMILY HYDROLASE, PUTATIVE (AFU_ORTHOLOGUE AFUA_2G16580)-RELATED"/>
    <property type="match status" value="1"/>
</dbReference>
<organism evidence="2">
    <name type="scientific">Fusarium oxysporum Fo47</name>
    <dbReference type="NCBI Taxonomy" id="660027"/>
    <lineage>
        <taxon>Eukaryota</taxon>
        <taxon>Fungi</taxon>
        <taxon>Dikarya</taxon>
        <taxon>Ascomycota</taxon>
        <taxon>Pezizomycotina</taxon>
        <taxon>Sordariomycetes</taxon>
        <taxon>Hypocreomycetidae</taxon>
        <taxon>Hypocreales</taxon>
        <taxon>Nectriaceae</taxon>
        <taxon>Fusarium</taxon>
        <taxon>Fusarium oxysporum species complex</taxon>
    </lineage>
</organism>
<dbReference type="SUPFAM" id="SSF53474">
    <property type="entry name" value="alpha/beta-Hydrolases"/>
    <property type="match status" value="1"/>
</dbReference>
<dbReference type="InterPro" id="IPR051411">
    <property type="entry name" value="Polyketide_trans_af380"/>
</dbReference>
<proteinExistence type="inferred from homology"/>
<dbReference type="GO" id="GO:0016787">
    <property type="term" value="F:hydrolase activity"/>
    <property type="evidence" value="ECO:0007669"/>
    <property type="project" value="InterPro"/>
</dbReference>
<accession>W9J839</accession>
<sequence length="299" mass="32260">MSSITIPKGSIKLAGLLFKPVSLSGKAPGVVVIHPGGGVKEQTASIYAKQLSEKGYIAIAYDAAHQGDSEGLPRHLEDPASRITDAFAVADYLERLGSVDVNSLFVVGICAGGGYAVAAAKVDHRFKAVAIVSAVNGGEGARLGLDGKGNPADAAATLDQVAQAIQSEAKSNEPITVPIIPPKGDSPVQDMLDTHEYYFTSRGKHPNSQNKMLLRSVPLVMAWDAWAYAEHLLTQPILIVVGAESVNKWHSDRIFERLDGKNKSLKRTIWPNAYHIDLYDKMEYVEPTIEEIDELFKSV</sequence>
<dbReference type="HOGENOM" id="CLU_048587_0_0_1"/>
<dbReference type="InterPro" id="IPR002925">
    <property type="entry name" value="Dienelactn_hydro"/>
</dbReference>
<evidence type="ECO:0000313" key="2">
    <source>
        <dbReference type="EMBL" id="EWZ28031.1"/>
    </source>
</evidence>
<dbReference type="AlphaFoldDB" id="W9J839"/>
<dbReference type="InterPro" id="IPR029058">
    <property type="entry name" value="AB_hydrolase_fold"/>
</dbReference>
<gene>
    <name evidence="2" type="ORF">FOZG_18257</name>
</gene>
<dbReference type="EMBL" id="JH717940">
    <property type="protein sequence ID" value="EWZ28031.1"/>
    <property type="molecule type" value="Genomic_DNA"/>
</dbReference>
<protein>
    <submittedName>
        <fullName evidence="2">Uncharacterized protein</fullName>
    </submittedName>
</protein>
<dbReference type="Gene3D" id="1.10.10.800">
    <property type="match status" value="1"/>
</dbReference>
<evidence type="ECO:0000256" key="1">
    <source>
        <dbReference type="ARBA" id="ARBA00029464"/>
    </source>
</evidence>
<dbReference type="PANTHER" id="PTHR47751:SF1">
    <property type="entry name" value="SUPERFAMILY HYDROLASE, PUTATIVE (AFU_ORTHOLOGUE AFUA_2G16580)-RELATED"/>
    <property type="match status" value="1"/>
</dbReference>
<dbReference type="Gene3D" id="3.40.50.1820">
    <property type="entry name" value="alpha/beta hydrolase"/>
    <property type="match status" value="1"/>
</dbReference>
<dbReference type="Pfam" id="PF01738">
    <property type="entry name" value="DLH"/>
    <property type="match status" value="1"/>
</dbReference>
<dbReference type="Proteomes" id="UP000030766">
    <property type="component" value="Unassembled WGS sequence"/>
</dbReference>
<name>W9J839_FUSOX</name>
<comment type="similarity">
    <text evidence="1">Belongs to the polyketide transferase af380 family.</text>
</comment>
<reference evidence="2" key="1">
    <citation type="submission" date="2011-06" db="EMBL/GenBank/DDBJ databases">
        <title>The Genome Sequence of Fusarium oxysporum Fo47.</title>
        <authorList>
            <consortium name="The Broad Institute Genome Sequencing Platform"/>
            <person name="Ma L.-J."/>
            <person name="Gale L.R."/>
            <person name="Schwartz D.C."/>
            <person name="Zhou S."/>
            <person name="Corby-Kistler H."/>
            <person name="Young S.K."/>
            <person name="Zeng Q."/>
            <person name="Gargeya S."/>
            <person name="Fitzgerald M."/>
            <person name="Haas B."/>
            <person name="Abouelleil A."/>
            <person name="Alvarado L."/>
            <person name="Arachchi H.M."/>
            <person name="Berlin A."/>
            <person name="Brown A."/>
            <person name="Chapman S.B."/>
            <person name="Chen Z."/>
            <person name="Dunbar C."/>
            <person name="Freedman E."/>
            <person name="Gearin G."/>
            <person name="Gellesch M."/>
            <person name="Goldberg J."/>
            <person name="Griggs A."/>
            <person name="Gujja S."/>
            <person name="Heiman D."/>
            <person name="Howarth C."/>
            <person name="Larson L."/>
            <person name="Lui A."/>
            <person name="MacDonald P.J.P."/>
            <person name="Mehta T."/>
            <person name="Montmayeur A."/>
            <person name="Murphy C."/>
            <person name="Neiman D."/>
            <person name="Pearson M."/>
            <person name="Priest M."/>
            <person name="Roberts A."/>
            <person name="Saif S."/>
            <person name="Shea T."/>
            <person name="Shenoy N."/>
            <person name="Sisk P."/>
            <person name="Stolte C."/>
            <person name="Sykes S."/>
            <person name="Wortman J."/>
            <person name="Nusbaum C."/>
            <person name="Birren B."/>
        </authorList>
    </citation>
    <scope>NUCLEOTIDE SEQUENCE [LARGE SCALE GENOMIC DNA]</scope>
    <source>
        <strain evidence="2">Fo47</strain>
    </source>
</reference>
<reference evidence="2" key="2">
    <citation type="submission" date="2012-06" db="EMBL/GenBank/DDBJ databases">
        <title>Annotation of the Genome Sequence of Fusarium oxysporum Fo47.</title>
        <authorList>
            <consortium name="The Broad Institute Genomics Platform"/>
            <person name="Ma L.-J."/>
            <person name="Corby-Kistler H."/>
            <person name="Broz K."/>
            <person name="Gale L.R."/>
            <person name="Jonkers W."/>
            <person name="O'Donnell K."/>
            <person name="Ploetz R."/>
            <person name="Steinberg C."/>
            <person name="Schwartz D.C."/>
            <person name="VanEtten H."/>
            <person name="Zhou S."/>
            <person name="Young S.K."/>
            <person name="Zeng Q."/>
            <person name="Gargeya S."/>
            <person name="Fitzgerald M."/>
            <person name="Abouelleil A."/>
            <person name="Alvarado L."/>
            <person name="Chapman S.B."/>
            <person name="Gainer-Dewar J."/>
            <person name="Goldberg J."/>
            <person name="Griggs A."/>
            <person name="Gujja S."/>
            <person name="Hansen M."/>
            <person name="Howarth C."/>
            <person name="Imamovic A."/>
            <person name="Ireland A."/>
            <person name="Larimer J."/>
            <person name="McCowan C."/>
            <person name="Murphy C."/>
            <person name="Pearson M."/>
            <person name="Poon T.W."/>
            <person name="Priest M."/>
            <person name="Roberts A."/>
            <person name="Saif S."/>
            <person name="Shea T."/>
            <person name="Sykes S."/>
            <person name="Wortman J."/>
            <person name="Nusbaum C."/>
            <person name="Birren B."/>
        </authorList>
    </citation>
    <scope>NUCLEOTIDE SEQUENCE</scope>
    <source>
        <strain evidence="2">Fo47</strain>
    </source>
</reference>